<evidence type="ECO:0000256" key="5">
    <source>
        <dbReference type="ARBA" id="ARBA00022729"/>
    </source>
</evidence>
<feature type="signal peptide" evidence="9">
    <location>
        <begin position="1"/>
        <end position="22"/>
    </location>
</feature>
<evidence type="ECO:0000256" key="1">
    <source>
        <dbReference type="ARBA" id="ARBA00004498"/>
    </source>
</evidence>
<dbReference type="InterPro" id="IPR036383">
    <property type="entry name" value="TSP1_rpt_sf"/>
</dbReference>
<dbReference type="Gene3D" id="2.20.100.10">
    <property type="entry name" value="Thrombospondin type-1 (TSP1) repeat"/>
    <property type="match status" value="1"/>
</dbReference>
<dbReference type="InterPro" id="IPR051418">
    <property type="entry name" value="Spondin/Thrombospondin_T1"/>
</dbReference>
<keyword evidence="5 9" id="KW-0732">Signal</keyword>
<dbReference type="SMART" id="SM00209">
    <property type="entry name" value="TSP1"/>
    <property type="match status" value="1"/>
</dbReference>
<dbReference type="InterPro" id="IPR000884">
    <property type="entry name" value="TSP1_rpt"/>
</dbReference>
<dbReference type="PROSITE" id="PS51020">
    <property type="entry name" value="SPONDIN"/>
    <property type="match status" value="1"/>
</dbReference>
<evidence type="ECO:0000256" key="7">
    <source>
        <dbReference type="ARBA" id="ARBA00023157"/>
    </source>
</evidence>
<evidence type="ECO:0000256" key="6">
    <source>
        <dbReference type="ARBA" id="ARBA00022889"/>
    </source>
</evidence>
<evidence type="ECO:0000256" key="9">
    <source>
        <dbReference type="SAM" id="SignalP"/>
    </source>
</evidence>
<keyword evidence="6" id="KW-0130">Cell adhesion</keyword>
<dbReference type="GO" id="GO:0005886">
    <property type="term" value="C:plasma membrane"/>
    <property type="evidence" value="ECO:0007669"/>
    <property type="project" value="TreeGrafter"/>
</dbReference>
<dbReference type="NCBIfam" id="NF038123">
    <property type="entry name" value="NF038123_dom"/>
    <property type="match status" value="1"/>
</dbReference>
<protein>
    <submittedName>
        <fullName evidence="11">Spondin-2</fullName>
    </submittedName>
</protein>
<dbReference type="PANTHER" id="PTHR11311">
    <property type="entry name" value="SPONDIN"/>
    <property type="match status" value="1"/>
</dbReference>
<keyword evidence="3" id="KW-0272">Extracellular matrix</keyword>
<keyword evidence="4" id="KW-0479">Metal-binding</keyword>
<sequence length="409" mass="46003">MQSVRGLLACTFVAIAVCRCIGAPSCSPDKLARYRVVVRTFWTRDRFPKHFPEWRPQAQWSKVVGRSHSRGYTMFREGTPASESVRMFAKTGRSDKLDDGGGEGLIGGNGGRAAEDMVLNTFVAPSVSTGAAWTQSQFFVDGNHSRVSLMSRMIPSPDWFIGIDSFDLCVNGNWLDSITIEADPIDAGCDNGFTFTAPNWPTDPQGIVYRIKSNYPSHPASSFYYPQFNRLPTIATFQFIKIKEYEQSLNGRGQASDPTVKIEESVIKVLNGDSDSDREVQLEMEQQRREQEYNNYKSIGDDKVLVSNNVTSSISIPKGNKEAMMNSILDNYHVQKHKKSHKKSRYRDCRLGAWSEWSACSVSCGIGEMQRRREVIKHPRGAGRQCPPLLQTKWCGSAKDCPPQTHFEW</sequence>
<dbReference type="GO" id="GO:0046872">
    <property type="term" value="F:metal ion binding"/>
    <property type="evidence" value="ECO:0007669"/>
    <property type="project" value="UniProtKB-KW"/>
</dbReference>
<feature type="chain" id="PRO_5015708041" evidence="9">
    <location>
        <begin position="23"/>
        <end position="409"/>
    </location>
</feature>
<dbReference type="PROSITE" id="PS50092">
    <property type="entry name" value="TSP1"/>
    <property type="match status" value="1"/>
</dbReference>
<name>A0A2S2NR84_SCHGA</name>
<evidence type="ECO:0000256" key="2">
    <source>
        <dbReference type="ARBA" id="ARBA00022525"/>
    </source>
</evidence>
<keyword evidence="8" id="KW-0325">Glycoprotein</keyword>
<evidence type="ECO:0000313" key="11">
    <source>
        <dbReference type="EMBL" id="MBY19700.1"/>
    </source>
</evidence>
<gene>
    <name evidence="11" type="primary">Spon2_1</name>
    <name evidence="11" type="ORF">g.82249</name>
</gene>
<dbReference type="InterPro" id="IPR009465">
    <property type="entry name" value="Spondin_N"/>
</dbReference>
<dbReference type="Pfam" id="PF06468">
    <property type="entry name" value="Spond_N"/>
    <property type="match status" value="1"/>
</dbReference>
<dbReference type="Gene3D" id="2.60.40.2130">
    <property type="entry name" value="F-spondin domain"/>
    <property type="match status" value="1"/>
</dbReference>
<reference evidence="11" key="1">
    <citation type="submission" date="2018-04" db="EMBL/GenBank/DDBJ databases">
        <title>Transcriptome of Schizaphis graminum biotype I.</title>
        <authorList>
            <person name="Scully E.D."/>
            <person name="Geib S.M."/>
            <person name="Palmer N.A."/>
            <person name="Koch K."/>
            <person name="Bradshaw J."/>
            <person name="Heng-Moss T."/>
            <person name="Sarath G."/>
        </authorList>
    </citation>
    <scope>NUCLEOTIDE SEQUENCE</scope>
</reference>
<dbReference type="PANTHER" id="PTHR11311:SF15">
    <property type="entry name" value="SPONDIN-2"/>
    <property type="match status" value="1"/>
</dbReference>
<dbReference type="SUPFAM" id="SSF82895">
    <property type="entry name" value="TSP-1 type 1 repeat"/>
    <property type="match status" value="1"/>
</dbReference>
<feature type="domain" description="Spondin" evidence="10">
    <location>
        <begin position="22"/>
        <end position="219"/>
    </location>
</feature>
<evidence type="ECO:0000259" key="10">
    <source>
        <dbReference type="PROSITE" id="PS51020"/>
    </source>
</evidence>
<organism evidence="11">
    <name type="scientific">Schizaphis graminum</name>
    <name type="common">Green bug aphid</name>
    <dbReference type="NCBI Taxonomy" id="13262"/>
    <lineage>
        <taxon>Eukaryota</taxon>
        <taxon>Metazoa</taxon>
        <taxon>Ecdysozoa</taxon>
        <taxon>Arthropoda</taxon>
        <taxon>Hexapoda</taxon>
        <taxon>Insecta</taxon>
        <taxon>Pterygota</taxon>
        <taxon>Neoptera</taxon>
        <taxon>Paraneoptera</taxon>
        <taxon>Hemiptera</taxon>
        <taxon>Sternorrhyncha</taxon>
        <taxon>Aphidomorpha</taxon>
        <taxon>Aphidoidea</taxon>
        <taxon>Aphididae</taxon>
        <taxon>Aphidini</taxon>
        <taxon>Schizaphis</taxon>
    </lineage>
</organism>
<dbReference type="Pfam" id="PF19028">
    <property type="entry name" value="TSP1_spondin"/>
    <property type="match status" value="1"/>
</dbReference>
<comment type="subcellular location">
    <subcellularLocation>
        <location evidence="1">Secreted</location>
        <location evidence="1">Extracellular space</location>
        <location evidence="1">Extracellular matrix</location>
    </subcellularLocation>
</comment>
<dbReference type="InterPro" id="IPR044004">
    <property type="entry name" value="TSP1_spondin_dom"/>
</dbReference>
<dbReference type="InterPro" id="IPR038678">
    <property type="entry name" value="Spondin_N_sf"/>
</dbReference>
<evidence type="ECO:0000256" key="8">
    <source>
        <dbReference type="ARBA" id="ARBA00023180"/>
    </source>
</evidence>
<keyword evidence="7" id="KW-1015">Disulfide bond</keyword>
<dbReference type="GO" id="GO:0007155">
    <property type="term" value="P:cell adhesion"/>
    <property type="evidence" value="ECO:0007669"/>
    <property type="project" value="UniProtKB-KW"/>
</dbReference>
<dbReference type="EMBL" id="GGMR01007081">
    <property type="protein sequence ID" value="MBY19700.1"/>
    <property type="molecule type" value="Transcribed_RNA"/>
</dbReference>
<keyword evidence="2" id="KW-0964">Secreted</keyword>
<evidence type="ECO:0000256" key="4">
    <source>
        <dbReference type="ARBA" id="ARBA00022723"/>
    </source>
</evidence>
<evidence type="ECO:0000256" key="3">
    <source>
        <dbReference type="ARBA" id="ARBA00022530"/>
    </source>
</evidence>
<proteinExistence type="predicted"/>
<accession>A0A2S2NR84</accession>
<dbReference type="GO" id="GO:0030036">
    <property type="term" value="P:actin cytoskeleton organization"/>
    <property type="evidence" value="ECO:0007669"/>
    <property type="project" value="TreeGrafter"/>
</dbReference>
<dbReference type="AlphaFoldDB" id="A0A2S2NR84"/>